<dbReference type="RefSeq" id="WP_023055763.1">
    <property type="nucleotide sequence ID" value="NZ_JAUSTN010000007.1"/>
</dbReference>
<evidence type="ECO:0000313" key="1">
    <source>
        <dbReference type="EMBL" id="MDQ0275385.1"/>
    </source>
</evidence>
<dbReference type="Proteomes" id="UP001236559">
    <property type="component" value="Unassembled WGS sequence"/>
</dbReference>
<keyword evidence="2" id="KW-1185">Reference proteome</keyword>
<comment type="caution">
    <text evidence="1">The sequence shown here is derived from an EMBL/GenBank/DDBJ whole genome shotgun (WGS) entry which is preliminary data.</text>
</comment>
<evidence type="ECO:0000313" key="2">
    <source>
        <dbReference type="Proteomes" id="UP001236559"/>
    </source>
</evidence>
<accession>A0ABU0AWJ0</accession>
<reference evidence="1 2" key="1">
    <citation type="submission" date="2023-07" db="EMBL/GenBank/DDBJ databases">
        <title>Genomic Encyclopedia of Type Strains, Phase IV (KMG-IV): sequencing the most valuable type-strain genomes for metagenomic binning, comparative biology and taxonomic classification.</title>
        <authorList>
            <person name="Goeker M."/>
        </authorList>
    </citation>
    <scope>NUCLEOTIDE SEQUENCE [LARGE SCALE GENOMIC DNA]</scope>
    <source>
        <strain evidence="1 2">DSM 22616</strain>
    </source>
</reference>
<name>A0ABU0AWJ0_9FIRM</name>
<gene>
    <name evidence="1" type="ORF">J2S72_001412</name>
</gene>
<proteinExistence type="predicted"/>
<organism evidence="1 2">
    <name type="scientific">Peptoniphilus koenoeneniae</name>
    <dbReference type="NCBI Taxonomy" id="507751"/>
    <lineage>
        <taxon>Bacteria</taxon>
        <taxon>Bacillati</taxon>
        <taxon>Bacillota</taxon>
        <taxon>Tissierellia</taxon>
        <taxon>Tissierellales</taxon>
        <taxon>Peptoniphilaceae</taxon>
        <taxon>Peptoniphilus</taxon>
    </lineage>
</organism>
<dbReference type="EMBL" id="JAUSTN010000007">
    <property type="protein sequence ID" value="MDQ0275385.1"/>
    <property type="molecule type" value="Genomic_DNA"/>
</dbReference>
<protein>
    <submittedName>
        <fullName evidence="1">Uncharacterized protein</fullName>
    </submittedName>
</protein>
<sequence>MKKLRCDVSKTLEGKNIIKRKILPELNPGSEGSLQGFLTLLKQLYTGKEVSLYTVEEVKIG</sequence>